<evidence type="ECO:0000256" key="2">
    <source>
        <dbReference type="ARBA" id="ARBA00004251"/>
    </source>
</evidence>
<dbReference type="InterPro" id="IPR016186">
    <property type="entry name" value="C-type_lectin-like/link_sf"/>
</dbReference>
<evidence type="ECO:0000256" key="23">
    <source>
        <dbReference type="ARBA" id="ARBA00032917"/>
    </source>
</evidence>
<keyword evidence="14" id="KW-1015">Disulfide bond</keyword>
<dbReference type="GO" id="GO:0005576">
    <property type="term" value="C:extracellular region"/>
    <property type="evidence" value="ECO:0007669"/>
    <property type="project" value="UniProtKB-SubCell"/>
</dbReference>
<dbReference type="GO" id="GO:0007155">
    <property type="term" value="P:cell adhesion"/>
    <property type="evidence" value="ECO:0007669"/>
    <property type="project" value="UniProtKB-KW"/>
</dbReference>
<feature type="compositionally biased region" description="Basic and acidic residues" evidence="25">
    <location>
        <begin position="300"/>
        <end position="311"/>
    </location>
</feature>
<dbReference type="PANTHER" id="PTHR10225">
    <property type="entry name" value="HYALURONAN RECEPTOR"/>
    <property type="match status" value="1"/>
</dbReference>
<evidence type="ECO:0000256" key="10">
    <source>
        <dbReference type="ARBA" id="ARBA00022889"/>
    </source>
</evidence>
<feature type="region of interest" description="Disordered" evidence="25">
    <location>
        <begin position="146"/>
        <end position="329"/>
    </location>
</feature>
<sequence>MANFSLWTVFGLCLLKLCLAETEFNVSCRYGGVFHVEKNGRYSLTQSEAVELCRALNSTLATLEQLKKAHELGFETCRYGFVVGYIVIPRINPYHLCAANNTGIYKLSANTTARYDAYCYNATETEEKTCEPVVKIDTSLLSNQDETVIDNADGSRYNADGTRHTGGESSTSGADDENVGSGSTHETTAMDASIGRSSPSYYGSPTPVSQLPGHSSGGGEKGFPGRDYDDEFPSVSPDTSFGTPAGDFHDEDDGQYPASTTMVPSRGAKQNDSAREPLVYPGWDEGEDYATEPAGMDRVTPSRESNHERESSTTAAVASPDGAHHKEPIQPLLPWDYESEMSTEGITNPTDAPGDEVLHRTTATMNKAVTASNDVLAPEDVTQEAWAPHLVVTSASSPEGAHHKEPTQTPLPSDDEPGQGTEGITNPTDTPRDEVLHRTTASVTTAGSTSSVYGNQGPNKGHYESTTSPGETATTKIDSQPRSARVPDWLIIVVSLVVLALILAVCIAVNSLRRCGQKKKLVINNGKGAVEDRKTSELNGDISKSQEMVHLVHKEQSNDRTQACDEFLTVNETQNHHEFDMKTGV</sequence>
<evidence type="ECO:0000256" key="4">
    <source>
        <dbReference type="ARBA" id="ARBA00020474"/>
    </source>
</evidence>
<evidence type="ECO:0000256" key="21">
    <source>
        <dbReference type="ARBA" id="ARBA00031823"/>
    </source>
</evidence>
<keyword evidence="16" id="KW-0325">Glycoprotein</keyword>
<evidence type="ECO:0000313" key="30">
    <source>
        <dbReference type="RefSeq" id="XP_030911696.1"/>
    </source>
</evidence>
<evidence type="ECO:0000259" key="28">
    <source>
        <dbReference type="PROSITE" id="PS50963"/>
    </source>
</evidence>
<keyword evidence="11" id="KW-0654">Proteoglycan</keyword>
<evidence type="ECO:0000313" key="29">
    <source>
        <dbReference type="Proteomes" id="UP000504602"/>
    </source>
</evidence>
<evidence type="ECO:0000256" key="12">
    <source>
        <dbReference type="ARBA" id="ARBA00022989"/>
    </source>
</evidence>
<evidence type="ECO:0000256" key="20">
    <source>
        <dbReference type="ARBA" id="ARBA00031179"/>
    </source>
</evidence>
<evidence type="ECO:0000256" key="17">
    <source>
        <dbReference type="ARBA" id="ARBA00023273"/>
    </source>
</evidence>
<dbReference type="GO" id="GO:0005540">
    <property type="term" value="F:hyaluronic acid binding"/>
    <property type="evidence" value="ECO:0007669"/>
    <property type="project" value="InterPro"/>
</dbReference>
<evidence type="ECO:0000256" key="16">
    <source>
        <dbReference type="ARBA" id="ARBA00023180"/>
    </source>
</evidence>
<evidence type="ECO:0000256" key="18">
    <source>
        <dbReference type="ARBA" id="ARBA00029917"/>
    </source>
</evidence>
<evidence type="ECO:0000256" key="13">
    <source>
        <dbReference type="ARBA" id="ARBA00023136"/>
    </source>
</evidence>
<evidence type="ECO:0000256" key="11">
    <source>
        <dbReference type="ARBA" id="ARBA00022974"/>
    </source>
</evidence>
<evidence type="ECO:0000256" key="9">
    <source>
        <dbReference type="ARBA" id="ARBA00022729"/>
    </source>
</evidence>
<comment type="caution">
    <text evidence="24">Lacks conserved residue(s) required for the propagation of feature annotation.</text>
</comment>
<evidence type="ECO:0000256" key="1">
    <source>
        <dbReference type="ARBA" id="ARBA00004105"/>
    </source>
</evidence>
<protein>
    <recommendedName>
        <fullName evidence="4">CD44 antigen</fullName>
    </recommendedName>
    <alternativeName>
        <fullName evidence="22">GP90 lymphocyte homing/adhesion receptor</fullName>
    </alternativeName>
    <alternativeName>
        <fullName evidence="21">HUTCH-I</fullName>
    </alternativeName>
    <alternativeName>
        <fullName evidence="23">Hermes antigen</fullName>
    </alternativeName>
    <alternativeName>
        <fullName evidence="20">Hyaluronate receptor</fullName>
    </alternativeName>
    <alternativeName>
        <fullName evidence="18">Phagocytic glycoprotein 1</fullName>
    </alternativeName>
    <alternativeName>
        <fullName evidence="19">Phagocytic glycoprotein I</fullName>
    </alternativeName>
</protein>
<dbReference type="GO" id="GO:0048731">
    <property type="term" value="P:system development"/>
    <property type="evidence" value="ECO:0007669"/>
    <property type="project" value="UniProtKB-ARBA"/>
</dbReference>
<dbReference type="GO" id="GO:0006954">
    <property type="term" value="P:inflammatory response"/>
    <property type="evidence" value="ECO:0007669"/>
    <property type="project" value="TreeGrafter"/>
</dbReference>
<evidence type="ECO:0000256" key="5">
    <source>
        <dbReference type="ARBA" id="ARBA00022475"/>
    </source>
</evidence>
<organism evidence="29 30">
    <name type="scientific">Geospiza fortis</name>
    <name type="common">Medium ground-finch</name>
    <dbReference type="NCBI Taxonomy" id="48883"/>
    <lineage>
        <taxon>Eukaryota</taxon>
        <taxon>Metazoa</taxon>
        <taxon>Chordata</taxon>
        <taxon>Craniata</taxon>
        <taxon>Vertebrata</taxon>
        <taxon>Euteleostomi</taxon>
        <taxon>Archelosauria</taxon>
        <taxon>Archosauria</taxon>
        <taxon>Dinosauria</taxon>
        <taxon>Saurischia</taxon>
        <taxon>Theropoda</taxon>
        <taxon>Coelurosauria</taxon>
        <taxon>Aves</taxon>
        <taxon>Neognathae</taxon>
        <taxon>Neoaves</taxon>
        <taxon>Telluraves</taxon>
        <taxon>Australaves</taxon>
        <taxon>Passeriformes</taxon>
        <taxon>Thraupidae</taxon>
        <taxon>Geospiza</taxon>
    </lineage>
</organism>
<dbReference type="Pfam" id="PF00193">
    <property type="entry name" value="Xlink"/>
    <property type="match status" value="1"/>
</dbReference>
<reference evidence="30" key="1">
    <citation type="submission" date="2025-08" db="UniProtKB">
        <authorList>
            <consortium name="RefSeq"/>
        </authorList>
    </citation>
    <scope>IDENTIFICATION</scope>
</reference>
<dbReference type="InterPro" id="IPR016187">
    <property type="entry name" value="CTDL_fold"/>
</dbReference>
<dbReference type="CDD" id="cd03516">
    <property type="entry name" value="Link_domain_CD44_like"/>
    <property type="match status" value="1"/>
</dbReference>
<evidence type="ECO:0000256" key="14">
    <source>
        <dbReference type="ARBA" id="ARBA00023157"/>
    </source>
</evidence>
<dbReference type="InterPro" id="IPR000538">
    <property type="entry name" value="Link_dom"/>
</dbReference>
<gene>
    <name evidence="30" type="primary">CD44</name>
</gene>
<keyword evidence="6" id="KW-0964">Secreted</keyword>
<dbReference type="GO" id="GO:0004896">
    <property type="term" value="F:cytokine receptor activity"/>
    <property type="evidence" value="ECO:0007669"/>
    <property type="project" value="TreeGrafter"/>
</dbReference>
<keyword evidence="15" id="KW-0675">Receptor</keyword>
<keyword evidence="5" id="KW-1003">Cell membrane</keyword>
<feature type="compositionally biased region" description="Polar residues" evidence="25">
    <location>
        <begin position="453"/>
        <end position="481"/>
    </location>
</feature>
<feature type="transmembrane region" description="Helical" evidence="26">
    <location>
        <begin position="489"/>
        <end position="512"/>
    </location>
</feature>
<feature type="compositionally biased region" description="Polar residues" evidence="25">
    <location>
        <begin position="257"/>
        <end position="271"/>
    </location>
</feature>
<dbReference type="PRINTS" id="PR00658">
    <property type="entry name" value="CD44"/>
</dbReference>
<dbReference type="GO" id="GO:0009986">
    <property type="term" value="C:cell surface"/>
    <property type="evidence" value="ECO:0007669"/>
    <property type="project" value="UniProtKB-ARBA"/>
</dbReference>
<proteinExistence type="predicted"/>
<evidence type="ECO:0000256" key="22">
    <source>
        <dbReference type="ARBA" id="ARBA00032514"/>
    </source>
</evidence>
<feature type="chain" id="PRO_5035482553" description="CD44 antigen" evidence="27">
    <location>
        <begin position="21"/>
        <end position="585"/>
    </location>
</feature>
<dbReference type="Gene3D" id="3.10.100.10">
    <property type="entry name" value="Mannose-Binding Protein A, subunit A"/>
    <property type="match status" value="1"/>
</dbReference>
<evidence type="ECO:0000256" key="8">
    <source>
        <dbReference type="ARBA" id="ARBA00022692"/>
    </source>
</evidence>
<evidence type="ECO:0000256" key="24">
    <source>
        <dbReference type="PROSITE-ProRule" id="PRU00323"/>
    </source>
</evidence>
<keyword evidence="13 26" id="KW-0472">Membrane</keyword>
<dbReference type="FunFam" id="3.10.100.10:FF:000004">
    <property type="entry name" value="CD44 antigen isoform X2"/>
    <property type="match status" value="1"/>
</dbReference>
<accession>A0A8N5ENK1</accession>
<keyword evidence="9 27" id="KW-0732">Signal</keyword>
<feature type="compositionally biased region" description="Polar residues" evidence="25">
    <location>
        <begin position="195"/>
        <end position="213"/>
    </location>
</feature>
<keyword evidence="17" id="KW-0966">Cell projection</keyword>
<dbReference type="GO" id="GO:0042981">
    <property type="term" value="P:regulation of apoptotic process"/>
    <property type="evidence" value="ECO:0007669"/>
    <property type="project" value="UniProtKB-ARBA"/>
</dbReference>
<dbReference type="InterPro" id="IPR001231">
    <property type="entry name" value="CD44_antigen"/>
</dbReference>
<feature type="region of interest" description="Disordered" evidence="25">
    <location>
        <begin position="394"/>
        <end position="481"/>
    </location>
</feature>
<name>A0A8N5ENK1_GEOFO</name>
<comment type="subcellular location">
    <subcellularLocation>
        <location evidence="2">Cell membrane</location>
        <topology evidence="2">Single-pass type I membrane protein</topology>
    </subcellularLocation>
    <subcellularLocation>
        <location evidence="1">Cell projection</location>
        <location evidence="1">Microvillus</location>
    </subcellularLocation>
    <subcellularLocation>
        <location evidence="3">Secreted</location>
    </subcellularLocation>
</comment>
<dbReference type="GO" id="GO:0070374">
    <property type="term" value="P:positive regulation of ERK1 and ERK2 cascade"/>
    <property type="evidence" value="ECO:0007669"/>
    <property type="project" value="TreeGrafter"/>
</dbReference>
<dbReference type="PANTHER" id="PTHR10225:SF6">
    <property type="entry name" value="CD44 ANTIGEN"/>
    <property type="match status" value="1"/>
</dbReference>
<feature type="compositionally biased region" description="Low complexity" evidence="25">
    <location>
        <begin position="439"/>
        <end position="452"/>
    </location>
</feature>
<dbReference type="Proteomes" id="UP000504602">
    <property type="component" value="Unplaced"/>
</dbReference>
<evidence type="ECO:0000256" key="26">
    <source>
        <dbReference type="SAM" id="Phobius"/>
    </source>
</evidence>
<dbReference type="CTD" id="960"/>
<evidence type="ECO:0000256" key="15">
    <source>
        <dbReference type="ARBA" id="ARBA00023170"/>
    </source>
</evidence>
<dbReference type="GeneID" id="102042012"/>
<dbReference type="GO" id="GO:0009653">
    <property type="term" value="P:anatomical structure morphogenesis"/>
    <property type="evidence" value="ECO:0007669"/>
    <property type="project" value="UniProtKB-ARBA"/>
</dbReference>
<dbReference type="PROSITE" id="PS01241">
    <property type="entry name" value="LINK_1"/>
    <property type="match status" value="1"/>
</dbReference>
<dbReference type="GO" id="GO:0005902">
    <property type="term" value="C:microvillus"/>
    <property type="evidence" value="ECO:0007669"/>
    <property type="project" value="UniProtKB-SubCell"/>
</dbReference>
<evidence type="ECO:0000256" key="7">
    <source>
        <dbReference type="ARBA" id="ARBA00022553"/>
    </source>
</evidence>
<evidence type="ECO:0000256" key="3">
    <source>
        <dbReference type="ARBA" id="ARBA00004613"/>
    </source>
</evidence>
<feature type="signal peptide" evidence="27">
    <location>
        <begin position="1"/>
        <end position="20"/>
    </location>
</feature>
<evidence type="ECO:0000256" key="6">
    <source>
        <dbReference type="ARBA" id="ARBA00022525"/>
    </source>
</evidence>
<dbReference type="InterPro" id="IPR043210">
    <property type="entry name" value="CD44_antigen-like"/>
</dbReference>
<keyword evidence="29" id="KW-1185">Reference proteome</keyword>
<dbReference type="SMART" id="SM00445">
    <property type="entry name" value="LINK"/>
    <property type="match status" value="1"/>
</dbReference>
<evidence type="ECO:0000256" key="19">
    <source>
        <dbReference type="ARBA" id="ARBA00029928"/>
    </source>
</evidence>
<dbReference type="GO" id="GO:0016323">
    <property type="term" value="C:basolateral plasma membrane"/>
    <property type="evidence" value="ECO:0007669"/>
    <property type="project" value="TreeGrafter"/>
</dbReference>
<keyword evidence="8 26" id="KW-0812">Transmembrane</keyword>
<evidence type="ECO:0000256" key="27">
    <source>
        <dbReference type="SAM" id="SignalP"/>
    </source>
</evidence>
<evidence type="ECO:0000256" key="25">
    <source>
        <dbReference type="SAM" id="MobiDB-lite"/>
    </source>
</evidence>
<keyword evidence="7" id="KW-0597">Phosphoprotein</keyword>
<dbReference type="SUPFAM" id="SSF56436">
    <property type="entry name" value="C-type lectin-like"/>
    <property type="match status" value="1"/>
</dbReference>
<feature type="domain" description="Link" evidence="28">
    <location>
        <begin position="32"/>
        <end position="121"/>
    </location>
</feature>
<keyword evidence="10" id="KW-0130">Cell adhesion</keyword>
<dbReference type="AlphaFoldDB" id="A0A8N5ENK1"/>
<dbReference type="RefSeq" id="XP_030911696.1">
    <property type="nucleotide sequence ID" value="XM_031055836.1"/>
</dbReference>
<keyword evidence="12 26" id="KW-1133">Transmembrane helix</keyword>
<dbReference type="PROSITE" id="PS50963">
    <property type="entry name" value="LINK_2"/>
    <property type="match status" value="1"/>
</dbReference>
<dbReference type="GO" id="GO:0035692">
    <property type="term" value="C:macrophage migration inhibitory factor receptor complex"/>
    <property type="evidence" value="ECO:0007669"/>
    <property type="project" value="TreeGrafter"/>
</dbReference>
<dbReference type="PRINTS" id="PR01265">
    <property type="entry name" value="LINKMODULE"/>
</dbReference>